<feature type="domain" description="C2H2-type" evidence="7">
    <location>
        <begin position="1234"/>
        <end position="1261"/>
    </location>
</feature>
<accession>A0ABM3K905</accession>
<dbReference type="Proteomes" id="UP001652620">
    <property type="component" value="Unplaced"/>
</dbReference>
<dbReference type="PANTHER" id="PTHR24379">
    <property type="entry name" value="KRAB AND ZINC FINGER DOMAIN-CONTAINING"/>
    <property type="match status" value="1"/>
</dbReference>
<dbReference type="Gene3D" id="3.30.160.60">
    <property type="entry name" value="Classic Zinc Finger"/>
    <property type="match status" value="6"/>
</dbReference>
<proteinExistence type="predicted"/>
<evidence type="ECO:0000256" key="6">
    <source>
        <dbReference type="SAM" id="MobiDB-lite"/>
    </source>
</evidence>
<name>A0ABM3K905_BACDO</name>
<dbReference type="Pfam" id="PF00096">
    <property type="entry name" value="zf-C2H2"/>
    <property type="match status" value="2"/>
</dbReference>
<feature type="region of interest" description="Disordered" evidence="6">
    <location>
        <begin position="905"/>
        <end position="926"/>
    </location>
</feature>
<evidence type="ECO:0000256" key="2">
    <source>
        <dbReference type="ARBA" id="ARBA00022737"/>
    </source>
</evidence>
<evidence type="ECO:0000313" key="8">
    <source>
        <dbReference type="Proteomes" id="UP001652620"/>
    </source>
</evidence>
<dbReference type="SMART" id="SM00355">
    <property type="entry name" value="ZnF_C2H2"/>
    <property type="match status" value="22"/>
</dbReference>
<dbReference type="PROSITE" id="PS00028">
    <property type="entry name" value="ZINC_FINGER_C2H2_1"/>
    <property type="match status" value="8"/>
</dbReference>
<feature type="domain" description="C2H2-type" evidence="7">
    <location>
        <begin position="514"/>
        <end position="542"/>
    </location>
</feature>
<feature type="domain" description="C2H2-type" evidence="7">
    <location>
        <begin position="639"/>
        <end position="667"/>
    </location>
</feature>
<keyword evidence="8" id="KW-1185">Reference proteome</keyword>
<keyword evidence="4" id="KW-0862">Zinc</keyword>
<dbReference type="PROSITE" id="PS50157">
    <property type="entry name" value="ZINC_FINGER_C2H2_2"/>
    <property type="match status" value="6"/>
</dbReference>
<evidence type="ECO:0000259" key="7">
    <source>
        <dbReference type="PROSITE" id="PS50157"/>
    </source>
</evidence>
<dbReference type="SUPFAM" id="SSF57667">
    <property type="entry name" value="beta-beta-alpha zinc fingers"/>
    <property type="match status" value="1"/>
</dbReference>
<keyword evidence="1" id="KW-0479">Metal-binding</keyword>
<feature type="domain" description="C2H2-type" evidence="7">
    <location>
        <begin position="1104"/>
        <end position="1128"/>
    </location>
</feature>
<evidence type="ECO:0000256" key="4">
    <source>
        <dbReference type="ARBA" id="ARBA00022833"/>
    </source>
</evidence>
<feature type="domain" description="C2H2-type" evidence="7">
    <location>
        <begin position="394"/>
        <end position="422"/>
    </location>
</feature>
<organism evidence="8 9">
    <name type="scientific">Bactrocera dorsalis</name>
    <name type="common">Oriental fruit fly</name>
    <name type="synonym">Dacus dorsalis</name>
    <dbReference type="NCBI Taxonomy" id="27457"/>
    <lineage>
        <taxon>Eukaryota</taxon>
        <taxon>Metazoa</taxon>
        <taxon>Ecdysozoa</taxon>
        <taxon>Arthropoda</taxon>
        <taxon>Hexapoda</taxon>
        <taxon>Insecta</taxon>
        <taxon>Pterygota</taxon>
        <taxon>Neoptera</taxon>
        <taxon>Endopterygota</taxon>
        <taxon>Diptera</taxon>
        <taxon>Brachycera</taxon>
        <taxon>Muscomorpha</taxon>
        <taxon>Tephritoidea</taxon>
        <taxon>Tephritidae</taxon>
        <taxon>Bactrocera</taxon>
        <taxon>Bactrocera</taxon>
    </lineage>
</organism>
<gene>
    <name evidence="9" type="primary">LOC105234117</name>
</gene>
<dbReference type="InterPro" id="IPR036236">
    <property type="entry name" value="Znf_C2H2_sf"/>
</dbReference>
<dbReference type="PANTHER" id="PTHR24379:SF121">
    <property type="entry name" value="C2H2-TYPE DOMAIN-CONTAINING PROTEIN"/>
    <property type="match status" value="1"/>
</dbReference>
<keyword evidence="2" id="KW-0677">Repeat</keyword>
<evidence type="ECO:0000256" key="5">
    <source>
        <dbReference type="PROSITE-ProRule" id="PRU00042"/>
    </source>
</evidence>
<evidence type="ECO:0000313" key="9">
    <source>
        <dbReference type="RefSeq" id="XP_049317958.1"/>
    </source>
</evidence>
<evidence type="ECO:0000256" key="1">
    <source>
        <dbReference type="ARBA" id="ARBA00022723"/>
    </source>
</evidence>
<dbReference type="RefSeq" id="XP_049317958.1">
    <property type="nucleotide sequence ID" value="XM_049462001.1"/>
</dbReference>
<protein>
    <submittedName>
        <fullName evidence="9">Zinc finger protein Xfin</fullName>
    </submittedName>
</protein>
<feature type="domain" description="C2H2-type" evidence="7">
    <location>
        <begin position="1263"/>
        <end position="1291"/>
    </location>
</feature>
<evidence type="ECO:0000256" key="3">
    <source>
        <dbReference type="ARBA" id="ARBA00022771"/>
    </source>
</evidence>
<sequence length="1299" mass="151009">MDKEPIIMTHALPNKQVINNQSNIEVNLKKDVAFTSDEYESDSNTNSNADNEEYYDSVSENSFECERDVNRSFPILHNMDAKKKMCIKSANYIYGKYVLRQCPMCDSEFNSAHCWKKHINYIHHLATPEDLQFKYNEVGAKCKICDFQTATPDFNKLLDHQISHMPFSLFLKCKLCDWRTKTHPSMNFHLRQVHSDKLDMTTKSIELTLCPYCQQEFSSQWYLRKHMFQEHEKTIDDRTCFICLDCGEEFPTNVSLRAHVFEKFADKSVEELSFKEVISVGEDNDISYKCTQCPTIYRKSTSSRTVTNLREHYMLHLGELNGKHAYKCKYCDESFRRFDYMRLHICEELRKALQNCANSHTILSAKGRRNKLAKKNMQQEPVELKRDYMKHIRHVCLKCGNSYGKLFHCKRHMYIKHGMSKPSGLDFNKIANQSASEVYECTICEEFTCDLDLNTMLVHARIHTVYDPLLCKICNTSFAYETDIPGHDCMDVEVVETVKESRYPREIPIPNMDTFCPKCDLTYTTPSSLTRHMNRMHGMHEPYGLGFVVCETNGSTEDVFRCTQCENFTINEKNLKAMLEHARLHLPYESFRCVFCKERFRFKEQARQHQCSKNTTEAVNIVDKYDQKILKTRLNKMGRLCPKCGKKFAKPTVCKVHTTNIHGLDKPAGLGFDKLSVDSVDSNRETYRCNECLSFIVEKLDLSLMSEHAREHFPYDSFWCMLCDEQFKFKLLAIKHKCPNDTSKVEENNDGDFESTAHSKYPKTFEKIIRKFCPECNFEVPTMKAWRWHISKYHEMTTLTGLQMKQAKGNLVECLICQVKTTYVRRLDHRFVHLPFKPYQCRYCLEYFIEVEKAKAHCGDCTVAPTEFDETEEIKKPQANKRTASKGIETKIDIKRAKIQNKRETVSHVKVKGANSSSERIDSESENDNADANRCISVVLTDDNDFAKFIRISCPLCPNTEFESNLMLTRHFNEAHNNFREHFTIHQTNAANCKTCKKYFNIVYKKTMIKHYLSEINATCFCCRLCDKNILYFETMRSHLLDDHQAVIAGQQTHENSNTTAEAGEEVDPLKVTAVDISKVSRTTMAIPSVKTAVFNEFNAYISYACPECNEPFDTSEQWHLHINGAHSFFEQHQLNIEATSDGFKRCKQCSVNISGGILAEQRHKLTHMQYKSFICILCQHRSTTLGVLTQHFRRRHFAKGTFKCVLCPSVLSTSCEQIEHMKSVHDPSEYPSKLCRVCFSMFSSVNSLNTHMDLHNPNRKVFQCDYCDRYYKYKRELGLHVRAKHPEQEAKASEGGLK</sequence>
<dbReference type="InterPro" id="IPR013087">
    <property type="entry name" value="Znf_C2H2_type"/>
</dbReference>
<reference evidence="9" key="1">
    <citation type="submission" date="2025-08" db="UniProtKB">
        <authorList>
            <consortium name="RefSeq"/>
        </authorList>
    </citation>
    <scope>IDENTIFICATION</scope>
    <source>
        <tissue evidence="9">Adult</tissue>
    </source>
</reference>
<keyword evidence="3 5" id="KW-0863">Zinc-finger</keyword>
<dbReference type="GeneID" id="105234117"/>